<evidence type="ECO:0000259" key="1">
    <source>
        <dbReference type="Pfam" id="PF07978"/>
    </source>
</evidence>
<dbReference type="AlphaFoldDB" id="A0A1Y6BSH2"/>
<gene>
    <name evidence="2" type="ORF">SAMN05428998_106191</name>
</gene>
<dbReference type="Gene3D" id="3.30.70.100">
    <property type="match status" value="1"/>
</dbReference>
<reference evidence="2 3" key="1">
    <citation type="submission" date="2017-04" db="EMBL/GenBank/DDBJ databases">
        <authorList>
            <person name="Afonso C.L."/>
            <person name="Miller P.J."/>
            <person name="Scott M.A."/>
            <person name="Spackman E."/>
            <person name="Goraichik I."/>
            <person name="Dimitrov K.M."/>
            <person name="Suarez D.L."/>
            <person name="Swayne D.E."/>
        </authorList>
    </citation>
    <scope>NUCLEOTIDE SEQUENCE [LARGE SCALE GENOMIC DNA]</scope>
    <source>
        <strain evidence="2 3">USBA 355</strain>
    </source>
</reference>
<protein>
    <submittedName>
        <fullName evidence="2">NIPSNAP protein</fullName>
    </submittedName>
</protein>
<dbReference type="InterPro" id="IPR011008">
    <property type="entry name" value="Dimeric_a/b-barrel"/>
</dbReference>
<dbReference type="Pfam" id="PF07978">
    <property type="entry name" value="NIPSNAP"/>
    <property type="match status" value="1"/>
</dbReference>
<evidence type="ECO:0000313" key="3">
    <source>
        <dbReference type="Proteomes" id="UP000192917"/>
    </source>
</evidence>
<proteinExistence type="predicted"/>
<keyword evidence="3" id="KW-1185">Reference proteome</keyword>
<dbReference type="EMBL" id="FWZX01000006">
    <property type="protein sequence ID" value="SMF18839.1"/>
    <property type="molecule type" value="Genomic_DNA"/>
</dbReference>
<evidence type="ECO:0000313" key="2">
    <source>
        <dbReference type="EMBL" id="SMF18839.1"/>
    </source>
</evidence>
<name>A0A1Y6BSH2_9PROT</name>
<dbReference type="InterPro" id="IPR012577">
    <property type="entry name" value="NIPSNAP"/>
</dbReference>
<dbReference type="STRING" id="560819.SAMN05428998_106191"/>
<accession>A0A1Y6BSH2</accession>
<dbReference type="SUPFAM" id="SSF54909">
    <property type="entry name" value="Dimeric alpha+beta barrel"/>
    <property type="match status" value="1"/>
</dbReference>
<sequence length="110" mass="13110">MIHQLRIYEIFEHNREAFHARFRDHAARIMAHYGFRILAMWECRTEQRLEFVYLLAWPDETALESGWSAFMADEEWRRIKDETHAEHGFMVGSIEDRRLRPAGYGPTLGG</sequence>
<organism evidence="2 3">
    <name type="scientific">Tistlia consotensis USBA 355</name>
    <dbReference type="NCBI Taxonomy" id="560819"/>
    <lineage>
        <taxon>Bacteria</taxon>
        <taxon>Pseudomonadati</taxon>
        <taxon>Pseudomonadota</taxon>
        <taxon>Alphaproteobacteria</taxon>
        <taxon>Rhodospirillales</taxon>
        <taxon>Rhodovibrionaceae</taxon>
        <taxon>Tistlia</taxon>
    </lineage>
</organism>
<feature type="domain" description="NIPSNAP" evidence="1">
    <location>
        <begin position="4"/>
        <end position="104"/>
    </location>
</feature>
<dbReference type="Proteomes" id="UP000192917">
    <property type="component" value="Unassembled WGS sequence"/>
</dbReference>
<dbReference type="RefSeq" id="WP_085122667.1">
    <property type="nucleotide sequence ID" value="NZ_FWZX01000006.1"/>
</dbReference>